<dbReference type="SUPFAM" id="SSF56112">
    <property type="entry name" value="Protein kinase-like (PK-like)"/>
    <property type="match status" value="1"/>
</dbReference>
<protein>
    <submittedName>
        <fullName evidence="2">Phosphotransferase family enzyme</fullName>
    </submittedName>
</protein>
<dbReference type="PANTHER" id="PTHR21310">
    <property type="entry name" value="AMINOGLYCOSIDE PHOSPHOTRANSFERASE-RELATED-RELATED"/>
    <property type="match status" value="1"/>
</dbReference>
<reference evidence="2 3" key="1">
    <citation type="submission" date="2017-12" db="EMBL/GenBank/DDBJ databases">
        <title>Sequencing the genomes of 1000 Actinobacteria strains.</title>
        <authorList>
            <person name="Klenk H.-P."/>
        </authorList>
    </citation>
    <scope>NUCLEOTIDE SEQUENCE [LARGE SCALE GENOMIC DNA]</scope>
    <source>
        <strain evidence="2 3">DSM 44489</strain>
    </source>
</reference>
<keyword evidence="2" id="KW-0808">Transferase</keyword>
<feature type="domain" description="Aminoglycoside phosphotransferase" evidence="1">
    <location>
        <begin position="37"/>
        <end position="241"/>
    </location>
</feature>
<dbReference type="AlphaFoldDB" id="A0A2N3WYK9"/>
<dbReference type="InterPro" id="IPR011009">
    <property type="entry name" value="Kinase-like_dom_sf"/>
</dbReference>
<dbReference type="EMBL" id="PJMW01000001">
    <property type="protein sequence ID" value="PKV98945.1"/>
    <property type="molecule type" value="Genomic_DNA"/>
</dbReference>
<organism evidence="2 3">
    <name type="scientific">Nocardia fluminea</name>
    <dbReference type="NCBI Taxonomy" id="134984"/>
    <lineage>
        <taxon>Bacteria</taxon>
        <taxon>Bacillati</taxon>
        <taxon>Actinomycetota</taxon>
        <taxon>Actinomycetes</taxon>
        <taxon>Mycobacteriales</taxon>
        <taxon>Nocardiaceae</taxon>
        <taxon>Nocardia</taxon>
    </lineage>
</organism>
<dbReference type="PANTHER" id="PTHR21310:SF40">
    <property type="entry name" value="AMINOGLYCOSIDE PHOSPHOTRANSFERASE DOMAIN-CONTAINING PROTEIN-RELATED"/>
    <property type="match status" value="1"/>
</dbReference>
<accession>A0A2N3WYK9</accession>
<evidence type="ECO:0000259" key="1">
    <source>
        <dbReference type="Pfam" id="PF01636"/>
    </source>
</evidence>
<dbReference type="InterPro" id="IPR002575">
    <property type="entry name" value="Aminoglycoside_PTrfase"/>
</dbReference>
<dbReference type="Pfam" id="PF01636">
    <property type="entry name" value="APH"/>
    <property type="match status" value="1"/>
</dbReference>
<dbReference type="InterPro" id="IPR051678">
    <property type="entry name" value="AGP_Transferase"/>
</dbReference>
<gene>
    <name evidence="2" type="ORF">ATK86_0980</name>
</gene>
<dbReference type="Proteomes" id="UP000233766">
    <property type="component" value="Unassembled WGS sequence"/>
</dbReference>
<dbReference type="GO" id="GO:0016740">
    <property type="term" value="F:transferase activity"/>
    <property type="evidence" value="ECO:0007669"/>
    <property type="project" value="UniProtKB-KW"/>
</dbReference>
<dbReference type="RefSeq" id="WP_101463324.1">
    <property type="nucleotide sequence ID" value="NZ_PJMW01000001.1"/>
</dbReference>
<dbReference type="Gene3D" id="3.90.1200.10">
    <property type="match status" value="1"/>
</dbReference>
<sequence length="294" mass="32588">MSTMPVEQIARLACTAAGFDPKGMLPIKVAENAIFRVPGQHLVIRIARAGQDEAARRELQIAAWLQAHNVSAVQPMGTHSDFAVIESRPVTLWKELPPHRSGTEREIGQVLRSLHQLSVPDFLSEVDPFVRLEQRIDGASSLNESDRQWLYQRVADLRLGWAERPSGMRWSPIHGDAWEGNVVTTETGVTTLLDLERASFGPPEWDLVSTAIKHSSFGWISAARYGAFCDAYGHDVAVWEGFSLLRDVRELRMTCMAAQAAGSDTQHATQAQHRVDCLRGAAGPRPWSGWHPIA</sequence>
<comment type="caution">
    <text evidence="2">The sequence shown here is derived from an EMBL/GenBank/DDBJ whole genome shotgun (WGS) entry which is preliminary data.</text>
</comment>
<evidence type="ECO:0000313" key="3">
    <source>
        <dbReference type="Proteomes" id="UP000233766"/>
    </source>
</evidence>
<name>A0A2N3WYK9_9NOCA</name>
<proteinExistence type="predicted"/>
<evidence type="ECO:0000313" key="2">
    <source>
        <dbReference type="EMBL" id="PKV98945.1"/>
    </source>
</evidence>
<dbReference type="OrthoDB" id="3723194at2"/>
<keyword evidence="3" id="KW-1185">Reference proteome</keyword>